<gene>
    <name evidence="2" type="ORF">M419DRAFT_72219</name>
</gene>
<keyword evidence="1" id="KW-1133">Transmembrane helix</keyword>
<dbReference type="HOGENOM" id="CLU_2312779_0_0_1"/>
<dbReference type="KEGG" id="trr:M419DRAFT_72219"/>
<evidence type="ECO:0000313" key="3">
    <source>
        <dbReference type="Proteomes" id="UP000024376"/>
    </source>
</evidence>
<dbReference type="Proteomes" id="UP000024376">
    <property type="component" value="Unassembled WGS sequence"/>
</dbReference>
<reference evidence="3" key="1">
    <citation type="journal article" date="2013" name="Ind. Biotechnol.">
        <title>Comparative genomics analysis of Trichoderma reesei strains.</title>
        <authorList>
            <person name="Koike H."/>
            <person name="Aerts A."/>
            <person name="LaButti K."/>
            <person name="Grigoriev I.V."/>
            <person name="Baker S.E."/>
        </authorList>
    </citation>
    <scope>NUCLEOTIDE SEQUENCE [LARGE SCALE GENOMIC DNA]</scope>
    <source>
        <strain evidence="3">ATCC 56765 / BCRC 32924 / NRRL 11460 / Rut C-30</strain>
    </source>
</reference>
<proteinExistence type="predicted"/>
<evidence type="ECO:0000256" key="1">
    <source>
        <dbReference type="SAM" id="Phobius"/>
    </source>
</evidence>
<feature type="transmembrane region" description="Helical" evidence="1">
    <location>
        <begin position="20"/>
        <end position="53"/>
    </location>
</feature>
<organism evidence="2 3">
    <name type="scientific">Hypocrea jecorina (strain ATCC 56765 / BCRC 32924 / NRRL 11460 / Rut C-30)</name>
    <name type="common">Trichoderma reesei</name>
    <dbReference type="NCBI Taxonomy" id="1344414"/>
    <lineage>
        <taxon>Eukaryota</taxon>
        <taxon>Fungi</taxon>
        <taxon>Dikarya</taxon>
        <taxon>Ascomycota</taxon>
        <taxon>Pezizomycotina</taxon>
        <taxon>Sordariomycetes</taxon>
        <taxon>Hypocreomycetidae</taxon>
        <taxon>Hypocreales</taxon>
        <taxon>Hypocreaceae</taxon>
        <taxon>Trichoderma</taxon>
    </lineage>
</organism>
<name>A0A024SIP4_HYPJR</name>
<keyword evidence="1" id="KW-0472">Membrane</keyword>
<protein>
    <submittedName>
        <fullName evidence="2">Uncharacterized protein</fullName>
    </submittedName>
</protein>
<dbReference type="EMBL" id="KI911140">
    <property type="protein sequence ID" value="ETS05621.1"/>
    <property type="molecule type" value="Genomic_DNA"/>
</dbReference>
<accession>A0A024SIP4</accession>
<evidence type="ECO:0000313" key="2">
    <source>
        <dbReference type="EMBL" id="ETS05621.1"/>
    </source>
</evidence>
<sequence length="120" mass="12533">MTPLQCLERFVTENPVQAGILLGGITVVAIPGALLGALGFGAGGVGAGILFAILQSAGTGKSFPGYYQSCRGGGDFRACVHPRAMHRRQWYGNMSIEAKSCKGLRGRKGRNIISSVCSMS</sequence>
<dbReference type="AlphaFoldDB" id="A0A024SIP4"/>
<keyword evidence="1" id="KW-0812">Transmembrane</keyword>